<name>E3DNI2_HALPG</name>
<dbReference type="OrthoDB" id="9901767at2"/>
<dbReference type="Proteomes" id="UP000006866">
    <property type="component" value="Chromosome"/>
</dbReference>
<dbReference type="AlphaFoldDB" id="E3DNI2"/>
<proteinExistence type="predicted"/>
<dbReference type="STRING" id="572479.Hprae_0364"/>
<evidence type="ECO:0000313" key="2">
    <source>
        <dbReference type="Proteomes" id="UP000006866"/>
    </source>
</evidence>
<dbReference type="KEGG" id="hpk:Hprae_0364"/>
<dbReference type="RefSeq" id="WP_014552553.1">
    <property type="nucleotide sequence ID" value="NC_017455.1"/>
</dbReference>
<gene>
    <name evidence="1" type="ordered locus">Hprae_0364</name>
</gene>
<dbReference type="PATRIC" id="fig|572479.3.peg.368"/>
<evidence type="ECO:0000313" key="1">
    <source>
        <dbReference type="EMBL" id="ADO76520.1"/>
    </source>
</evidence>
<reference evidence="1 2" key="2">
    <citation type="journal article" date="2011" name="Stand. Genomic Sci.">
        <title>Complete genome sequence of the extremely halophilic Halanaerobium praevalens type strain (GSL).</title>
        <authorList>
            <person name="Ivanova N."/>
            <person name="Sikorski J."/>
            <person name="Chertkov O."/>
            <person name="Nolan M."/>
            <person name="Lucas S."/>
            <person name="Hammon N."/>
            <person name="Deshpande S."/>
            <person name="Cheng J.F."/>
            <person name="Tapia R."/>
            <person name="Han C."/>
            <person name="Goodwin L."/>
            <person name="Pitluck S."/>
            <person name="Huntemann M."/>
            <person name="Liolios K."/>
            <person name="Pagani I."/>
            <person name="Mavromatis K."/>
            <person name="Ovchinikova G."/>
            <person name="Pati A."/>
            <person name="Chen A."/>
            <person name="Palaniappan K."/>
            <person name="Land M."/>
            <person name="Hauser L."/>
            <person name="Brambilla E.M."/>
            <person name="Kannan K.P."/>
            <person name="Rohde M."/>
            <person name="Tindall B.J."/>
            <person name="Goker M."/>
            <person name="Detter J.C."/>
            <person name="Woyke T."/>
            <person name="Bristow J."/>
            <person name="Eisen J.A."/>
            <person name="Markowitz V."/>
            <person name="Hugenholtz P."/>
            <person name="Kyrpides N.C."/>
            <person name="Klenk H.P."/>
            <person name="Lapidus A."/>
        </authorList>
    </citation>
    <scope>NUCLEOTIDE SEQUENCE [LARGE SCALE GENOMIC DNA]</scope>
    <source>
        <strain evidence="2">ATCC 33744 / DSM 2228 / GSL</strain>
    </source>
</reference>
<accession>E3DNI2</accession>
<reference evidence="2" key="1">
    <citation type="submission" date="2010-10" db="EMBL/GenBank/DDBJ databases">
        <title>The complete genome of Halanaerobium praevalens DSM 2228.</title>
        <authorList>
            <consortium name="US DOE Joint Genome Institute (JGI-PGF)"/>
            <person name="Lucas S."/>
            <person name="Copeland A."/>
            <person name="Lapidus A."/>
            <person name="Glavina del Rio T."/>
            <person name="Dalin E."/>
            <person name="Tice H."/>
            <person name="Bruce D."/>
            <person name="Goodwin L."/>
            <person name="Pitluck S."/>
            <person name="Kyrpides N."/>
            <person name="Mavromatis K."/>
            <person name="Ivanova N."/>
            <person name="Ovchinnikova G."/>
            <person name="Chertkov O."/>
            <person name="Detter J.C."/>
            <person name="Han C."/>
            <person name="Larimer F."/>
            <person name="Land M."/>
            <person name="Hauser L."/>
            <person name="Markowitz V."/>
            <person name="Cheng J.-F."/>
            <person name="Hugenholtz P."/>
            <person name="Woyke T."/>
            <person name="Wu D."/>
            <person name="Tindall B."/>
            <person name="Pomrenke H.G."/>
            <person name="Brambilla E."/>
            <person name="Klenk H.-P."/>
            <person name="Eisen J.A."/>
        </authorList>
    </citation>
    <scope>NUCLEOTIDE SEQUENCE [LARGE SCALE GENOMIC DNA]</scope>
    <source>
        <strain evidence="2">ATCC 33744 / DSM 2228 / GSL</strain>
    </source>
</reference>
<dbReference type="HOGENOM" id="CLU_841371_0_0_9"/>
<dbReference type="EMBL" id="CP002175">
    <property type="protein sequence ID" value="ADO76520.1"/>
    <property type="molecule type" value="Genomic_DNA"/>
</dbReference>
<organism evidence="1 2">
    <name type="scientific">Halanaerobium praevalens (strain ATCC 33744 / DSM 2228 / GSL)</name>
    <dbReference type="NCBI Taxonomy" id="572479"/>
    <lineage>
        <taxon>Bacteria</taxon>
        <taxon>Bacillati</taxon>
        <taxon>Bacillota</taxon>
        <taxon>Clostridia</taxon>
        <taxon>Halanaerobiales</taxon>
        <taxon>Halanaerobiaceae</taxon>
        <taxon>Halanaerobium</taxon>
    </lineage>
</organism>
<keyword evidence="2" id="KW-1185">Reference proteome</keyword>
<sequence>MKKRQILRYIGLFVLAIIFALIITGSIPKVAGDSAKINLRIELKKADPERALLADLRVMLIEPQAPIGERIIKSKKKKTRSIWNVVELEFSELELAKIDDYQLIVFQERDDLFWYISGPLSYDLIKNYDSLDMTLDHHPSRTLSFKGEQEIKFRDLDQIVHLAFAGNEYILFKEETESGIVYRNPQIKAQIKGREIVVEKGDQIFKSQLMGLDEVDFSKHEVIGGYQMFEWGGWRVSITDKFLSLKKGKVIPYRIYAPTQRSPISQFKEVINDDYILYEYNDSGYEGDLKIKIVEKVYQEPDSFKIYPFTMYMDYFDYKYEGGAYLKLKN</sequence>
<protein>
    <submittedName>
        <fullName evidence="1">Uncharacterized protein</fullName>
    </submittedName>
</protein>